<proteinExistence type="predicted"/>
<sequence length="427" mass="49514">MQLKKGVNLNIIKQTKFKTVSIVMRFRTELKKTTVAKRMLISNLWETSNAVLKTNRDLDLKLSDMYGASYATTVSKKGREHFLNLNLSIVDPILLNDADLLKEAIIFLKNVIFNPLLTIEEGQISFEKESFKREKKNLIKYLEATVEDRAYYAGQRLNKFYFTDENMQVAGTADADLIRKETAQTTYEYYKKMLSEDAVDIFVLGNLDDKAIDLVEKSFSNFDFIDRQDKSDYFYQQDIKDMKEITDEKDARQSIIQMAYNLPIKYGDDLYMALQVYNGLLGGFPHSKLFMNVREKESLAYYATSSFDSFSGILRIRAGIEAEDKNKTQSLINEQVESMKNGEFSEQEIEQTKKMLATSYQLAQDSARNLIEQSFTRTQFPDKYMEKEEWLEALENVKSKDIISVAKLIKLQVVYFLKGQDSFDEED</sequence>
<dbReference type="Pfam" id="PF05193">
    <property type="entry name" value="Peptidase_M16_C"/>
    <property type="match status" value="1"/>
</dbReference>
<dbReference type="SUPFAM" id="SSF63411">
    <property type="entry name" value="LuxS/MPP-like metallohydrolase"/>
    <property type="match status" value="2"/>
</dbReference>
<name>A0A9Q5P1C4_9LACT</name>
<dbReference type="InterPro" id="IPR050361">
    <property type="entry name" value="MPP/UQCRC_Complex"/>
</dbReference>
<evidence type="ECO:0000259" key="1">
    <source>
        <dbReference type="Pfam" id="PF05193"/>
    </source>
</evidence>
<organism evidence="2 3">
    <name type="scientific">Floricoccus penangensis</name>
    <dbReference type="NCBI Taxonomy" id="1859475"/>
    <lineage>
        <taxon>Bacteria</taxon>
        <taxon>Bacillati</taxon>
        <taxon>Bacillota</taxon>
        <taxon>Bacilli</taxon>
        <taxon>Lactobacillales</taxon>
        <taxon>Streptococcaceae</taxon>
        <taxon>Floricoccus</taxon>
    </lineage>
</organism>
<evidence type="ECO:0000313" key="3">
    <source>
        <dbReference type="Proteomes" id="UP000177273"/>
    </source>
</evidence>
<dbReference type="Proteomes" id="UP000177273">
    <property type="component" value="Unassembled WGS sequence"/>
</dbReference>
<keyword evidence="3" id="KW-1185">Reference proteome</keyword>
<dbReference type="InterPro" id="IPR007863">
    <property type="entry name" value="Peptidase_M16_C"/>
</dbReference>
<evidence type="ECO:0000313" key="2">
    <source>
        <dbReference type="EMBL" id="OFI47225.1"/>
    </source>
</evidence>
<dbReference type="EMBL" id="MKIQ01000023">
    <property type="protein sequence ID" value="OFI47225.1"/>
    <property type="molecule type" value="Genomic_DNA"/>
</dbReference>
<gene>
    <name evidence="2" type="ORF">BG262_00965</name>
</gene>
<dbReference type="RefSeq" id="WP_070787526.1">
    <property type="nucleotide sequence ID" value="NZ_MKIQ01000023.1"/>
</dbReference>
<dbReference type="InterPro" id="IPR011249">
    <property type="entry name" value="Metalloenz_LuxS/M16"/>
</dbReference>
<dbReference type="PANTHER" id="PTHR11851:SF186">
    <property type="entry name" value="INACTIVE METALLOPROTEASE YMFF-RELATED"/>
    <property type="match status" value="1"/>
</dbReference>
<accession>A0A9Q5P1C4</accession>
<reference evidence="3" key="1">
    <citation type="submission" date="2016-09" db="EMBL/GenBank/DDBJ databases">
        <title>Draft genome sequence of a novel species of the family Streptococcaceae isolated from flowers.</title>
        <authorList>
            <person name="Chuah L.-O."/>
            <person name="Yap K.-P."/>
            <person name="Thong K.L."/>
            <person name="Liong M.T."/>
            <person name="Ahmad R."/>
            <person name="Rusul G."/>
        </authorList>
    </citation>
    <scope>NUCLEOTIDE SEQUENCE [LARGE SCALE GENOMIC DNA]</scope>
    <source>
        <strain evidence="3">HibF3</strain>
    </source>
</reference>
<dbReference type="PANTHER" id="PTHR11851">
    <property type="entry name" value="METALLOPROTEASE"/>
    <property type="match status" value="1"/>
</dbReference>
<dbReference type="GO" id="GO:0046872">
    <property type="term" value="F:metal ion binding"/>
    <property type="evidence" value="ECO:0007669"/>
    <property type="project" value="InterPro"/>
</dbReference>
<dbReference type="NCBIfam" id="NF047422">
    <property type="entry name" value="YfmF_fam"/>
    <property type="match status" value="1"/>
</dbReference>
<protein>
    <recommendedName>
        <fullName evidence="1">Peptidase M16 C-terminal domain-containing protein</fullName>
    </recommendedName>
</protein>
<comment type="caution">
    <text evidence="2">The sequence shown here is derived from an EMBL/GenBank/DDBJ whole genome shotgun (WGS) entry which is preliminary data.</text>
</comment>
<dbReference type="OrthoDB" id="9762085at2"/>
<dbReference type="AlphaFoldDB" id="A0A9Q5P1C4"/>
<dbReference type="Gene3D" id="3.30.830.10">
    <property type="entry name" value="Metalloenzyme, LuxS/M16 peptidase-like"/>
    <property type="match status" value="2"/>
</dbReference>
<feature type="domain" description="Peptidase M16 C-terminal" evidence="1">
    <location>
        <begin position="182"/>
        <end position="356"/>
    </location>
</feature>